<keyword evidence="1" id="KW-1133">Transmembrane helix</keyword>
<dbReference type="KEGG" id="nvn:NVIE_014320"/>
<feature type="transmembrane region" description="Helical" evidence="1">
    <location>
        <begin position="34"/>
        <end position="59"/>
    </location>
</feature>
<evidence type="ECO:0000313" key="3">
    <source>
        <dbReference type="Proteomes" id="UP000027093"/>
    </source>
</evidence>
<sequence length="161" mass="17939">MLKELHGCGGRKAAAIKSYNKAIMSKSMSVLDYLLHHSTASSSILVALAVGIFTILTLFTQVAIGSFAWIVLSITYVFTCIAGILIFRNWAVAEILLRHFSQENTGDTEVNLHAIVGESKIRKMFFFEPFANKDTFYLAALIVIVFLAIIIWAAFAFQLYH</sequence>
<name>A0A060HJG9_9ARCH</name>
<dbReference type="AlphaFoldDB" id="A0A060HJG9"/>
<organism evidence="2 3">
    <name type="scientific">Nitrososphaera viennensis EN76</name>
    <dbReference type="NCBI Taxonomy" id="926571"/>
    <lineage>
        <taxon>Archaea</taxon>
        <taxon>Nitrososphaerota</taxon>
        <taxon>Nitrososphaeria</taxon>
        <taxon>Nitrososphaerales</taxon>
        <taxon>Nitrososphaeraceae</taxon>
        <taxon>Nitrososphaera</taxon>
    </lineage>
</organism>
<proteinExistence type="predicted"/>
<gene>
    <name evidence="2" type="ORF">NVIE_014320</name>
</gene>
<accession>A0A060HJG9</accession>
<keyword evidence="1" id="KW-0472">Membrane</keyword>
<dbReference type="EMBL" id="CP007536">
    <property type="protein sequence ID" value="AIC15673.1"/>
    <property type="molecule type" value="Genomic_DNA"/>
</dbReference>
<dbReference type="GeneID" id="74946696"/>
<evidence type="ECO:0000256" key="1">
    <source>
        <dbReference type="SAM" id="Phobius"/>
    </source>
</evidence>
<dbReference type="HOGENOM" id="CLU_1640022_0_0_2"/>
<keyword evidence="3" id="KW-1185">Reference proteome</keyword>
<reference evidence="2 3" key="1">
    <citation type="journal article" date="2014" name="Int. J. Syst. Evol. Microbiol.">
        <title>Nitrososphaera viennensis gen. nov., sp. nov., an aerobic and mesophilic, ammonia-oxidizing archaeon from soil and a member of the archaeal phylum Thaumarchaeota.</title>
        <authorList>
            <person name="Stieglmeier M."/>
            <person name="Klingl A."/>
            <person name="Alves R.J."/>
            <person name="Rittmann S.K."/>
            <person name="Melcher M."/>
            <person name="Leisch N."/>
            <person name="Schleper C."/>
        </authorList>
    </citation>
    <scope>NUCLEOTIDE SEQUENCE [LARGE SCALE GENOMIC DNA]</scope>
    <source>
        <strain evidence="2">EN76</strain>
    </source>
</reference>
<keyword evidence="1" id="KW-0812">Transmembrane</keyword>
<dbReference type="RefSeq" id="WP_075054633.1">
    <property type="nucleotide sequence ID" value="NZ_CP007536.1"/>
</dbReference>
<feature type="transmembrane region" description="Helical" evidence="1">
    <location>
        <begin position="66"/>
        <end position="87"/>
    </location>
</feature>
<feature type="transmembrane region" description="Helical" evidence="1">
    <location>
        <begin position="136"/>
        <end position="160"/>
    </location>
</feature>
<protein>
    <submittedName>
        <fullName evidence="2">Uncharacterized protein</fullName>
    </submittedName>
</protein>
<dbReference type="Proteomes" id="UP000027093">
    <property type="component" value="Chromosome"/>
</dbReference>
<evidence type="ECO:0000313" key="2">
    <source>
        <dbReference type="EMBL" id="AIC15673.1"/>
    </source>
</evidence>